<feature type="transmembrane region" description="Helical" evidence="1">
    <location>
        <begin position="463"/>
        <end position="485"/>
    </location>
</feature>
<dbReference type="EMBL" id="LN906597">
    <property type="protein sequence ID" value="CUT17773.1"/>
    <property type="molecule type" value="Genomic_DNA"/>
</dbReference>
<feature type="transmembrane region" description="Helical" evidence="1">
    <location>
        <begin position="892"/>
        <end position="910"/>
    </location>
</feature>
<dbReference type="PRINTS" id="PR00702">
    <property type="entry name" value="ACRIFLAVINRP"/>
</dbReference>
<dbReference type="InterPro" id="IPR027463">
    <property type="entry name" value="AcrB_DN_DC_subdom"/>
</dbReference>
<organism evidence="2 3">
    <name type="scientific">Candidatus Ichthyocystis hellenicum</name>
    <dbReference type="NCBI Taxonomy" id="1561003"/>
    <lineage>
        <taxon>Bacteria</taxon>
        <taxon>Pseudomonadati</taxon>
        <taxon>Pseudomonadota</taxon>
        <taxon>Betaproteobacteria</taxon>
        <taxon>Burkholderiales</taxon>
        <taxon>Candidatus Ichthyocystis</taxon>
    </lineage>
</organism>
<dbReference type="AlphaFoldDB" id="A0A0S4M689"/>
<proteinExistence type="predicted"/>
<dbReference type="Proteomes" id="UP000198651">
    <property type="component" value="Chromosome I"/>
</dbReference>
<feature type="transmembrane region" description="Helical" evidence="1">
    <location>
        <begin position="916"/>
        <end position="932"/>
    </location>
</feature>
<feature type="transmembrane region" description="Helical" evidence="1">
    <location>
        <begin position="391"/>
        <end position="415"/>
    </location>
</feature>
<dbReference type="OrthoDB" id="9759330at2"/>
<feature type="transmembrane region" description="Helical" evidence="1">
    <location>
        <begin position="866"/>
        <end position="885"/>
    </location>
</feature>
<gene>
    <name evidence="2" type="ORF">Ark11_0953</name>
</gene>
<sequence>MIHKNFNISRWAVEKRSLTRFLIVATIIMGIFCGVQLGQKEDPDFTFRVAIAEIIWPGASTKEIEKQIISPIEPYLQELPNIRYVSSNALPGRASFKFNIKGNTKVNDIADTWYRMRKVFTDKRYLLPRDIRGPFINDDYGDTFITLYAVTGNSYNLAQLENVAERIKSSLVLVNGVRKASIIGNVPEEISIIIPPNKMHDMGLSFQAVASLINDHSKVVDNGLLEIKELQWYLYTSTNFYSVADIKNIPFPWNNRILHISDIAHVTQDLQNPIKRQVFFQGKPAIIIGVVMNGNENILNVNLLLSKTVKKIKKDIPVGISLDTVTNQESTVRNYIQTFLYKLAFAILIILLVTFFSLGIQTGFVVALSIPIVLAATFTFMYFLGISFQKISLGALIISLGLLVDDSVISVEMITQKLEEGWEMMKAVGHSYDTTAIPMLTGTLITVAGFIPIGMARSSAGEYVFSLFAVVTISMLISWVVSIYFTPYIGYELLKNNVGSLRAKHHSTTRTQETIRKTVVWCVDNRYLLIIGTVVAFFISCFLLTQFVPQQFFPASNRPEVIVDLWNSPDSSLEETKKTAHETENYLMKTPEIKKLIRNISTYIGQGAPRFYMPIDQQKPTHELSEIIVLAKDIPSRDTLIRKIELHLAKNLQNTRFRVSLLNSGPPVGWPIQFRVSGTDHNMIGKIVNQVKDVLNSSKDVYNVFDNSEFRTIVLKFEPNQERLRALGISLQKLQSTIKYITNGLPIGELREGNKRIAILLRGYDPHKPASLNKIKSSYVQSESGKWVPLKDIGSWSFVGEQTSIFHRNGIETVTINGQTNNLNEINSISLLLDKKLDAIRKNIPIGYNITPGGSVEESKISQQSVYVNLPIFILVTMFLLMIHLKDFEKSMLVYVTAPLGLIGSTLSLLVTRQPFGFVSLLGIIALAGMIMRNSIILIDQIDQYTNNGMEVYDAIIKSTVKRFRPIVLTAAAAALAFIPLSFNLFWGPMAISLIGGLTIATILTLTFLPALYAAWFNVKGPVSSIAGEIET</sequence>
<dbReference type="Pfam" id="PF00873">
    <property type="entry name" value="ACR_tran"/>
    <property type="match status" value="1"/>
</dbReference>
<keyword evidence="1" id="KW-0472">Membrane</keyword>
<dbReference type="STRING" id="1561003.Ark11_0953"/>
<evidence type="ECO:0000313" key="3">
    <source>
        <dbReference type="Proteomes" id="UP000198651"/>
    </source>
</evidence>
<reference evidence="3" key="1">
    <citation type="submission" date="2015-11" db="EMBL/GenBank/DDBJ databases">
        <authorList>
            <person name="Seth-Smith H.M.B."/>
        </authorList>
    </citation>
    <scope>NUCLEOTIDE SEQUENCE [LARGE SCALE GENOMIC DNA]</scope>
    <source>
        <strain evidence="3">2013Ark11</strain>
    </source>
</reference>
<protein>
    <submittedName>
        <fullName evidence="2">Putative multidrug efflux system protein</fullName>
    </submittedName>
</protein>
<dbReference type="GO" id="GO:0042910">
    <property type="term" value="F:xenobiotic transmembrane transporter activity"/>
    <property type="evidence" value="ECO:0007669"/>
    <property type="project" value="TreeGrafter"/>
</dbReference>
<dbReference type="PANTHER" id="PTHR32063:SF18">
    <property type="entry name" value="CATION EFFLUX SYSTEM PROTEIN"/>
    <property type="match status" value="1"/>
</dbReference>
<dbReference type="Gene3D" id="3.30.70.1320">
    <property type="entry name" value="Multidrug efflux transporter AcrB pore domain like"/>
    <property type="match status" value="1"/>
</dbReference>
<accession>A0A0S4M689</accession>
<dbReference type="GO" id="GO:0005886">
    <property type="term" value="C:plasma membrane"/>
    <property type="evidence" value="ECO:0007669"/>
    <property type="project" value="TreeGrafter"/>
</dbReference>
<keyword evidence="3" id="KW-1185">Reference proteome</keyword>
<dbReference type="PANTHER" id="PTHR32063">
    <property type="match status" value="1"/>
</dbReference>
<name>A0A0S4M689_9BURK</name>
<dbReference type="Gene3D" id="3.30.70.1430">
    <property type="entry name" value="Multidrug efflux transporter AcrB pore domain"/>
    <property type="match status" value="2"/>
</dbReference>
<feature type="transmembrane region" description="Helical" evidence="1">
    <location>
        <begin position="21"/>
        <end position="38"/>
    </location>
</feature>
<dbReference type="Gene3D" id="3.30.2090.10">
    <property type="entry name" value="Multidrug efflux transporter AcrB TolC docking domain, DN and DC subdomains"/>
    <property type="match status" value="2"/>
</dbReference>
<dbReference type="InterPro" id="IPR001036">
    <property type="entry name" value="Acrflvin-R"/>
</dbReference>
<dbReference type="Gene3D" id="1.20.1640.10">
    <property type="entry name" value="Multidrug efflux transporter AcrB transmembrane domain"/>
    <property type="match status" value="2"/>
</dbReference>
<dbReference type="SUPFAM" id="SSF82866">
    <property type="entry name" value="Multidrug efflux transporter AcrB transmembrane domain"/>
    <property type="match status" value="2"/>
</dbReference>
<dbReference type="RefSeq" id="WP_092343058.1">
    <property type="nucleotide sequence ID" value="NZ_FLSL01000088.1"/>
</dbReference>
<keyword evidence="1" id="KW-0812">Transmembrane</keyword>
<feature type="transmembrane region" description="Helical" evidence="1">
    <location>
        <begin position="365"/>
        <end position="385"/>
    </location>
</feature>
<feature type="transmembrane region" description="Helical" evidence="1">
    <location>
        <begin position="967"/>
        <end position="987"/>
    </location>
</feature>
<dbReference type="PATRIC" id="fig|1561003.3.peg.976"/>
<dbReference type="SUPFAM" id="SSF82693">
    <property type="entry name" value="Multidrug efflux transporter AcrB pore domain, PN1, PN2, PC1 and PC2 subdomains"/>
    <property type="match status" value="2"/>
</dbReference>
<feature type="transmembrane region" description="Helical" evidence="1">
    <location>
        <begin position="527"/>
        <end position="548"/>
    </location>
</feature>
<evidence type="ECO:0000256" key="1">
    <source>
        <dbReference type="SAM" id="Phobius"/>
    </source>
</evidence>
<feature type="transmembrane region" description="Helical" evidence="1">
    <location>
        <begin position="339"/>
        <end position="358"/>
    </location>
</feature>
<dbReference type="SUPFAM" id="SSF82714">
    <property type="entry name" value="Multidrug efflux transporter AcrB TolC docking domain, DN and DC subdomains"/>
    <property type="match status" value="2"/>
</dbReference>
<feature type="transmembrane region" description="Helical" evidence="1">
    <location>
        <begin position="436"/>
        <end position="457"/>
    </location>
</feature>
<evidence type="ECO:0000313" key="2">
    <source>
        <dbReference type="EMBL" id="CUT17773.1"/>
    </source>
</evidence>
<dbReference type="Gene3D" id="3.30.70.1440">
    <property type="entry name" value="Multidrug efflux transporter AcrB pore domain"/>
    <property type="match status" value="1"/>
</dbReference>
<keyword evidence="1" id="KW-1133">Transmembrane helix</keyword>
<feature type="transmembrane region" description="Helical" evidence="1">
    <location>
        <begin position="993"/>
        <end position="1016"/>
    </location>
</feature>